<dbReference type="Proteomes" id="UP000217103">
    <property type="component" value="Unassembled WGS sequence"/>
</dbReference>
<reference evidence="10 11" key="1">
    <citation type="submission" date="2016-10" db="EMBL/GenBank/DDBJ databases">
        <authorList>
            <person name="de Groot N.N."/>
        </authorList>
    </citation>
    <scope>NUCLEOTIDE SEQUENCE [LARGE SCALE GENOMIC DNA]</scope>
    <source>
        <strain evidence="10 11">DSM 43794</strain>
    </source>
</reference>
<dbReference type="PROSITE" id="PS00107">
    <property type="entry name" value="PROTEIN_KINASE_ATP"/>
    <property type="match status" value="1"/>
</dbReference>
<dbReference type="OrthoDB" id="9762169at2"/>
<feature type="binding site" evidence="7">
    <location>
        <position position="42"/>
    </location>
    <ligand>
        <name>ATP</name>
        <dbReference type="ChEBI" id="CHEBI:30616"/>
    </ligand>
</feature>
<dbReference type="SUPFAM" id="SSF56112">
    <property type="entry name" value="Protein kinase-like (PK-like)"/>
    <property type="match status" value="1"/>
</dbReference>
<dbReference type="Gene3D" id="1.10.510.10">
    <property type="entry name" value="Transferase(Phosphotransferase) domain 1"/>
    <property type="match status" value="1"/>
</dbReference>
<accession>A0A1H1H7R5</accession>
<dbReference type="InterPro" id="IPR011009">
    <property type="entry name" value="Kinase-like_dom_sf"/>
</dbReference>
<sequence length="493" mass="51791">MPDAHAAVIADRYELAEMIGRGSMAEVWRALDRRLEVPVAVKLLDPTVSGIAAAERFAREARATAQIVHPNVVTVLDVGQDGRRRFLVMELLSGRSLADELAARGPLPVAETCALLTQAAAGLDAAHRAGVVHRDIRPANLHLTANGTLKVVDFGLAHLASEATRLTSAGAFVGNAAYLAPERIGGAGGGVAGDLYALGCVAYELLCGRPPFTGSPPDLVDQHLHRTPDPLRGHRPDIPVELERLILALLAKDPARRPADADRVARELAVFADRNRLYGRPAVPAPPRPAPAGMNRAAHMTGGGLRTRDTVVLDAPPPASRPKRRPPVRAVLAVAGIAVVAASGIAVFAASGTSGALEETPASAPVAASPSTAAPAPSTPSPTPTPSATPEATPSPSATPPTPRRRPGRLGPRAWLAALDRAVAEQRRRGAIDARTADKAHRKIRQAAEKLADGKPREAQKKLRELARDLAKAYRKGEISDGPLLSFIRSGMR</sequence>
<dbReference type="SMART" id="SM00219">
    <property type="entry name" value="TyrKc"/>
    <property type="match status" value="1"/>
</dbReference>
<evidence type="ECO:0000256" key="5">
    <source>
        <dbReference type="ARBA" id="ARBA00022777"/>
    </source>
</evidence>
<evidence type="ECO:0000256" key="1">
    <source>
        <dbReference type="ARBA" id="ARBA00012513"/>
    </source>
</evidence>
<dbReference type="AlphaFoldDB" id="A0A1H1H7R5"/>
<evidence type="ECO:0000313" key="10">
    <source>
        <dbReference type="EMBL" id="SDR21535.1"/>
    </source>
</evidence>
<organism evidence="10 11">
    <name type="scientific">Thermostaphylospora chromogena</name>
    <dbReference type="NCBI Taxonomy" id="35622"/>
    <lineage>
        <taxon>Bacteria</taxon>
        <taxon>Bacillati</taxon>
        <taxon>Actinomycetota</taxon>
        <taxon>Actinomycetes</taxon>
        <taxon>Streptosporangiales</taxon>
        <taxon>Thermomonosporaceae</taxon>
        <taxon>Thermostaphylospora</taxon>
    </lineage>
</organism>
<evidence type="ECO:0000313" key="11">
    <source>
        <dbReference type="Proteomes" id="UP000217103"/>
    </source>
</evidence>
<dbReference type="PANTHER" id="PTHR43289">
    <property type="entry name" value="MITOGEN-ACTIVATED PROTEIN KINASE KINASE KINASE 20-RELATED"/>
    <property type="match status" value="1"/>
</dbReference>
<dbReference type="InterPro" id="IPR000719">
    <property type="entry name" value="Prot_kinase_dom"/>
</dbReference>
<dbReference type="GO" id="GO:0004713">
    <property type="term" value="F:protein tyrosine kinase activity"/>
    <property type="evidence" value="ECO:0007669"/>
    <property type="project" value="InterPro"/>
</dbReference>
<dbReference type="GO" id="GO:0005524">
    <property type="term" value="F:ATP binding"/>
    <property type="evidence" value="ECO:0007669"/>
    <property type="project" value="UniProtKB-UniRule"/>
</dbReference>
<evidence type="ECO:0000256" key="7">
    <source>
        <dbReference type="PROSITE-ProRule" id="PRU10141"/>
    </source>
</evidence>
<keyword evidence="4 7" id="KW-0547">Nucleotide-binding</keyword>
<evidence type="ECO:0000256" key="3">
    <source>
        <dbReference type="ARBA" id="ARBA00022679"/>
    </source>
</evidence>
<dbReference type="Pfam" id="PF00069">
    <property type="entry name" value="Pkinase"/>
    <property type="match status" value="1"/>
</dbReference>
<dbReference type="PROSITE" id="PS50011">
    <property type="entry name" value="PROTEIN_KINASE_DOM"/>
    <property type="match status" value="1"/>
</dbReference>
<keyword evidence="6 7" id="KW-0067">ATP-binding</keyword>
<evidence type="ECO:0000256" key="8">
    <source>
        <dbReference type="SAM" id="MobiDB-lite"/>
    </source>
</evidence>
<keyword evidence="5 10" id="KW-0418">Kinase</keyword>
<dbReference type="InterPro" id="IPR020635">
    <property type="entry name" value="Tyr_kinase_cat_dom"/>
</dbReference>
<dbReference type="InterPro" id="IPR017441">
    <property type="entry name" value="Protein_kinase_ATP_BS"/>
</dbReference>
<protein>
    <recommendedName>
        <fullName evidence="1">non-specific serine/threonine protein kinase</fullName>
        <ecNumber evidence="1">2.7.11.1</ecNumber>
    </recommendedName>
</protein>
<dbReference type="Gene3D" id="3.30.200.20">
    <property type="entry name" value="Phosphorylase Kinase, domain 1"/>
    <property type="match status" value="1"/>
</dbReference>
<gene>
    <name evidence="10" type="ORF">SAMN04489764_4140</name>
</gene>
<dbReference type="STRING" id="35622.SAMN04489764_4140"/>
<evidence type="ECO:0000259" key="9">
    <source>
        <dbReference type="PROSITE" id="PS50011"/>
    </source>
</evidence>
<dbReference type="RefSeq" id="WP_093261161.1">
    <property type="nucleotide sequence ID" value="NZ_FNKK01000002.1"/>
</dbReference>
<name>A0A1H1H7R5_9ACTN</name>
<dbReference type="PANTHER" id="PTHR43289:SF6">
    <property type="entry name" value="SERINE_THREONINE-PROTEIN KINASE NEKL-3"/>
    <property type="match status" value="1"/>
</dbReference>
<dbReference type="CDD" id="cd14014">
    <property type="entry name" value="STKc_PknB_like"/>
    <property type="match status" value="1"/>
</dbReference>
<keyword evidence="3" id="KW-0808">Transferase</keyword>
<proteinExistence type="predicted"/>
<dbReference type="EC" id="2.7.11.1" evidence="1"/>
<dbReference type="GO" id="GO:0004674">
    <property type="term" value="F:protein serine/threonine kinase activity"/>
    <property type="evidence" value="ECO:0007669"/>
    <property type="project" value="UniProtKB-KW"/>
</dbReference>
<evidence type="ECO:0000256" key="2">
    <source>
        <dbReference type="ARBA" id="ARBA00022527"/>
    </source>
</evidence>
<feature type="compositionally biased region" description="Pro residues" evidence="8">
    <location>
        <begin position="377"/>
        <end position="387"/>
    </location>
</feature>
<feature type="compositionally biased region" description="Low complexity" evidence="8">
    <location>
        <begin position="361"/>
        <end position="376"/>
    </location>
</feature>
<keyword evidence="2 10" id="KW-0723">Serine/threonine-protein kinase</keyword>
<dbReference type="EMBL" id="FNKK01000002">
    <property type="protein sequence ID" value="SDR21535.1"/>
    <property type="molecule type" value="Genomic_DNA"/>
</dbReference>
<evidence type="ECO:0000256" key="4">
    <source>
        <dbReference type="ARBA" id="ARBA00022741"/>
    </source>
</evidence>
<feature type="domain" description="Protein kinase" evidence="9">
    <location>
        <begin position="13"/>
        <end position="271"/>
    </location>
</feature>
<evidence type="ECO:0000256" key="6">
    <source>
        <dbReference type="ARBA" id="ARBA00022840"/>
    </source>
</evidence>
<keyword evidence="11" id="KW-1185">Reference proteome</keyword>
<feature type="region of interest" description="Disordered" evidence="8">
    <location>
        <begin position="361"/>
        <end position="410"/>
    </location>
</feature>